<organism evidence="3 4">
    <name type="scientific">Dothidotthia symphoricarpi CBS 119687</name>
    <dbReference type="NCBI Taxonomy" id="1392245"/>
    <lineage>
        <taxon>Eukaryota</taxon>
        <taxon>Fungi</taxon>
        <taxon>Dikarya</taxon>
        <taxon>Ascomycota</taxon>
        <taxon>Pezizomycotina</taxon>
        <taxon>Dothideomycetes</taxon>
        <taxon>Pleosporomycetidae</taxon>
        <taxon>Pleosporales</taxon>
        <taxon>Dothidotthiaceae</taxon>
        <taxon>Dothidotthia</taxon>
    </lineage>
</organism>
<dbReference type="InterPro" id="IPR016040">
    <property type="entry name" value="NAD(P)-bd_dom"/>
</dbReference>
<evidence type="ECO:0000313" key="4">
    <source>
        <dbReference type="Proteomes" id="UP000799771"/>
    </source>
</evidence>
<dbReference type="PANTHER" id="PTHR15020:SF50">
    <property type="entry name" value="UPF0659 PROTEIN YMR090W"/>
    <property type="match status" value="1"/>
</dbReference>
<dbReference type="OrthoDB" id="10254604at2759"/>
<evidence type="ECO:0000313" key="3">
    <source>
        <dbReference type="EMBL" id="KAF2131254.1"/>
    </source>
</evidence>
<keyword evidence="4" id="KW-1185">Reference proteome</keyword>
<sequence length="264" mass="28788">MAPRVLILGGNAGISRLMTTAMLARSWDVVSVIRRPGQKSEIEKLGQGQNGKVTTMVYDLEKVRGAAEAQSVLEQAKPNFVIFAAGSMSNPFGVDRDAAKSFMRASADTPTVTKFLFISFPAARRNRAPWWSDSEYRQYVSERSSYPDIQQAKLDADEYLVALANKRAKGGGAPFQAISLRPTWLTNARGTGKVQLGHAGAQGQVTRKDTADVAVGLLARDDTRGWFDLFEGSVGIEEAIDGVVRDGVNSIQGEDVERMYKLVQ</sequence>
<evidence type="ECO:0000259" key="2">
    <source>
        <dbReference type="Pfam" id="PF13460"/>
    </source>
</evidence>
<dbReference type="Gene3D" id="3.40.50.720">
    <property type="entry name" value="NAD(P)-binding Rossmann-like Domain"/>
    <property type="match status" value="1"/>
</dbReference>
<dbReference type="Pfam" id="PF13460">
    <property type="entry name" value="NAD_binding_10"/>
    <property type="match status" value="1"/>
</dbReference>
<protein>
    <recommendedName>
        <fullName evidence="2">NAD(P)-binding domain-containing protein</fullName>
    </recommendedName>
</protein>
<gene>
    <name evidence="3" type="ORF">P153DRAFT_364864</name>
</gene>
<feature type="domain" description="NAD(P)-binding" evidence="2">
    <location>
        <begin position="9"/>
        <end position="219"/>
    </location>
</feature>
<reference evidence="3" key="1">
    <citation type="journal article" date="2020" name="Stud. Mycol.">
        <title>101 Dothideomycetes genomes: a test case for predicting lifestyles and emergence of pathogens.</title>
        <authorList>
            <person name="Haridas S."/>
            <person name="Albert R."/>
            <person name="Binder M."/>
            <person name="Bloem J."/>
            <person name="Labutti K."/>
            <person name="Salamov A."/>
            <person name="Andreopoulos B."/>
            <person name="Baker S."/>
            <person name="Barry K."/>
            <person name="Bills G."/>
            <person name="Bluhm B."/>
            <person name="Cannon C."/>
            <person name="Castanera R."/>
            <person name="Culley D."/>
            <person name="Daum C."/>
            <person name="Ezra D."/>
            <person name="Gonzalez J."/>
            <person name="Henrissat B."/>
            <person name="Kuo A."/>
            <person name="Liang C."/>
            <person name="Lipzen A."/>
            <person name="Lutzoni F."/>
            <person name="Magnuson J."/>
            <person name="Mondo S."/>
            <person name="Nolan M."/>
            <person name="Ohm R."/>
            <person name="Pangilinan J."/>
            <person name="Park H.-J."/>
            <person name="Ramirez L."/>
            <person name="Alfaro M."/>
            <person name="Sun H."/>
            <person name="Tritt A."/>
            <person name="Yoshinaga Y."/>
            <person name="Zwiers L.-H."/>
            <person name="Turgeon B."/>
            <person name="Goodwin S."/>
            <person name="Spatafora J."/>
            <person name="Crous P."/>
            <person name="Grigoriev I."/>
        </authorList>
    </citation>
    <scope>NUCLEOTIDE SEQUENCE</scope>
    <source>
        <strain evidence="3">CBS 119687</strain>
    </source>
</reference>
<dbReference type="InterPro" id="IPR036291">
    <property type="entry name" value="NAD(P)-bd_dom_sf"/>
</dbReference>
<comment type="similarity">
    <text evidence="1">Belongs to the avfA family.</text>
</comment>
<dbReference type="Proteomes" id="UP000799771">
    <property type="component" value="Unassembled WGS sequence"/>
</dbReference>
<dbReference type="AlphaFoldDB" id="A0A6A6AK05"/>
<dbReference type="EMBL" id="ML977502">
    <property type="protein sequence ID" value="KAF2131254.1"/>
    <property type="molecule type" value="Genomic_DNA"/>
</dbReference>
<name>A0A6A6AK05_9PLEO</name>
<proteinExistence type="inferred from homology"/>
<dbReference type="PANTHER" id="PTHR15020">
    <property type="entry name" value="FLAVIN REDUCTASE-RELATED"/>
    <property type="match status" value="1"/>
</dbReference>
<accession>A0A6A6AK05</accession>
<evidence type="ECO:0000256" key="1">
    <source>
        <dbReference type="ARBA" id="ARBA00038376"/>
    </source>
</evidence>
<dbReference type="SUPFAM" id="SSF51735">
    <property type="entry name" value="NAD(P)-binding Rossmann-fold domains"/>
    <property type="match status" value="1"/>
</dbReference>
<dbReference type="RefSeq" id="XP_033525641.1">
    <property type="nucleotide sequence ID" value="XM_033667694.1"/>
</dbReference>
<dbReference type="GeneID" id="54408126"/>